<evidence type="ECO:0000256" key="1">
    <source>
        <dbReference type="SAM" id="Coils"/>
    </source>
</evidence>
<evidence type="ECO:0000313" key="3">
    <source>
        <dbReference type="EMBL" id="KPY78807.1"/>
    </source>
</evidence>
<feature type="region of interest" description="Disordered" evidence="2">
    <location>
        <begin position="1"/>
        <end position="34"/>
    </location>
</feature>
<dbReference type="PANTHER" id="PTHR38664:SF1">
    <property type="entry name" value="SLR0058 PROTEIN"/>
    <property type="match status" value="1"/>
</dbReference>
<gene>
    <name evidence="3" type="ORF">ALO94_01172</name>
</gene>
<feature type="compositionally biased region" description="Basic and acidic residues" evidence="2">
    <location>
        <begin position="23"/>
        <end position="34"/>
    </location>
</feature>
<dbReference type="PATRIC" id="fig|264459.3.peg.2130"/>
<feature type="compositionally biased region" description="Low complexity" evidence="2">
    <location>
        <begin position="219"/>
        <end position="247"/>
    </location>
</feature>
<reference evidence="3 4" key="1">
    <citation type="submission" date="2015-09" db="EMBL/GenBank/DDBJ databases">
        <title>Genome announcement of multiple Pseudomonas syringae strains.</title>
        <authorList>
            <person name="Thakur S."/>
            <person name="Wang P.W."/>
            <person name="Gong Y."/>
            <person name="Weir B.S."/>
            <person name="Guttman D.S."/>
        </authorList>
    </citation>
    <scope>NUCLEOTIDE SEQUENCE [LARGE SCALE GENOMIC DNA]</scope>
    <source>
        <strain evidence="3 4">ICMP16929</strain>
    </source>
</reference>
<feature type="compositionally biased region" description="Polar residues" evidence="2">
    <location>
        <begin position="1"/>
        <end position="18"/>
    </location>
</feature>
<feature type="coiled-coil region" evidence="1">
    <location>
        <begin position="80"/>
        <end position="107"/>
    </location>
</feature>
<organism evidence="3 4">
    <name type="scientific">Pseudomonas syringae pv. spinaceae</name>
    <dbReference type="NCBI Taxonomy" id="264459"/>
    <lineage>
        <taxon>Bacteria</taxon>
        <taxon>Pseudomonadati</taxon>
        <taxon>Pseudomonadota</taxon>
        <taxon>Gammaproteobacteria</taxon>
        <taxon>Pseudomonadales</taxon>
        <taxon>Pseudomonadaceae</taxon>
        <taxon>Pseudomonas</taxon>
        <taxon>Pseudomonas syringae</taxon>
    </lineage>
</organism>
<evidence type="ECO:0000256" key="2">
    <source>
        <dbReference type="SAM" id="MobiDB-lite"/>
    </source>
</evidence>
<dbReference type="EMBL" id="LJRI01001030">
    <property type="protein sequence ID" value="KPY78807.1"/>
    <property type="molecule type" value="Genomic_DNA"/>
</dbReference>
<proteinExistence type="predicted"/>
<evidence type="ECO:0000313" key="4">
    <source>
        <dbReference type="Proteomes" id="UP000050384"/>
    </source>
</evidence>
<protein>
    <submittedName>
        <fullName evidence="3">Polyhydroxyalkanoate granule-associated protein PhaF</fullName>
    </submittedName>
</protein>
<feature type="region of interest" description="Disordered" evidence="2">
    <location>
        <begin position="162"/>
        <end position="285"/>
    </location>
</feature>
<sequence>MNVSCLKSSSAQGRNDLNVQGLDNKESRMAGKKKIDKDGSSWIGEVEKYSRQIWLAGLGAYSKISNDGSKLFETLVKDGEKAEKQTKVEAQKQLDEVKDTAKTAKSRVGDVKDLAVGKWNELEGAFDKRLNSAISRLGVPSRNEVQSLHSKVDQLTRQIEQLTGEKAKPVASRAAPAKPAPKTAAKPLVKAAAKTVAKTADKAAAKTAAAKPAVKKAAAKPVDAANKAATATASKAKAVAKPAAAKKPSARKPAAKPAASAPAANSSTLAATAPAATPETPASQS</sequence>
<name>A0A0Q0AUL6_PSESX</name>
<dbReference type="InterPro" id="IPR008769">
    <property type="entry name" value="PhaF_PhaI"/>
</dbReference>
<dbReference type="AlphaFoldDB" id="A0A0Q0AUL6"/>
<dbReference type="PANTHER" id="PTHR38664">
    <property type="entry name" value="SLR0058 PROTEIN"/>
    <property type="match status" value="1"/>
</dbReference>
<keyword evidence="1" id="KW-0175">Coiled coil</keyword>
<dbReference type="Pfam" id="PF05597">
    <property type="entry name" value="Phasin"/>
    <property type="match status" value="1"/>
</dbReference>
<comment type="caution">
    <text evidence="3">The sequence shown here is derived from an EMBL/GenBank/DDBJ whole genome shotgun (WGS) entry which is preliminary data.</text>
</comment>
<accession>A0A0Q0AUL6</accession>
<dbReference type="Proteomes" id="UP000050384">
    <property type="component" value="Unassembled WGS sequence"/>
</dbReference>
<dbReference type="NCBIfam" id="TIGR01837">
    <property type="entry name" value="PHA_granule_1"/>
    <property type="match status" value="1"/>
</dbReference>
<feature type="compositionally biased region" description="Low complexity" evidence="2">
    <location>
        <begin position="255"/>
        <end position="278"/>
    </location>
</feature>
<feature type="compositionally biased region" description="Low complexity" evidence="2">
    <location>
        <begin position="169"/>
        <end position="198"/>
    </location>
</feature>